<gene>
    <name evidence="1" type="ORF">CTER_2017</name>
</gene>
<proteinExistence type="predicted"/>
<name>S0FJS9_RUMCE</name>
<comment type="caution">
    <text evidence="1">The sequence shown here is derived from an EMBL/GenBank/DDBJ whole genome shotgun (WGS) entry which is preliminary data.</text>
</comment>
<dbReference type="InterPro" id="IPR009078">
    <property type="entry name" value="Ferritin-like_SF"/>
</dbReference>
<dbReference type="EMBL" id="AORV01000031">
    <property type="protein sequence ID" value="EMS72052.1"/>
    <property type="molecule type" value="Genomic_DNA"/>
</dbReference>
<evidence type="ECO:0008006" key="3">
    <source>
        <dbReference type="Google" id="ProtNLM"/>
    </source>
</evidence>
<dbReference type="SUPFAM" id="SSF47240">
    <property type="entry name" value="Ferritin-like"/>
    <property type="match status" value="1"/>
</dbReference>
<organism evidence="1 2">
    <name type="scientific">Ruminiclostridium cellobioparum subsp. termitidis CT1112</name>
    <dbReference type="NCBI Taxonomy" id="1195236"/>
    <lineage>
        <taxon>Bacteria</taxon>
        <taxon>Bacillati</taxon>
        <taxon>Bacillota</taxon>
        <taxon>Clostridia</taxon>
        <taxon>Eubacteriales</taxon>
        <taxon>Oscillospiraceae</taxon>
        <taxon>Ruminiclostridium</taxon>
    </lineage>
</organism>
<dbReference type="PATRIC" id="fig|1195236.3.peg.2320"/>
<dbReference type="Proteomes" id="UP000014155">
    <property type="component" value="Unassembled WGS sequence"/>
</dbReference>
<dbReference type="AlphaFoldDB" id="S0FJS9"/>
<dbReference type="eggNOG" id="ENOG5032W77">
    <property type="taxonomic scope" value="Bacteria"/>
</dbReference>
<accession>S0FJS9</accession>
<dbReference type="Gene3D" id="1.20.1260.10">
    <property type="match status" value="1"/>
</dbReference>
<protein>
    <recommendedName>
        <fullName evidence="3">Rubrerythrin diiron-binding domain-containing protein</fullName>
    </recommendedName>
</protein>
<keyword evidence="2" id="KW-1185">Reference proteome</keyword>
<reference evidence="1 2" key="1">
    <citation type="journal article" date="2013" name="Genome Announc.">
        <title>Draft Genome Sequence of the Cellulolytic, Mesophilic, Anaerobic Bacterium Clostridium termitidis Strain CT1112 (DSM 5398).</title>
        <authorList>
            <person name="Lal S."/>
            <person name="Ramachandran U."/>
            <person name="Zhang X."/>
            <person name="Munir R."/>
            <person name="Sparling R."/>
            <person name="Levin D.B."/>
        </authorList>
    </citation>
    <scope>NUCLEOTIDE SEQUENCE [LARGE SCALE GENOMIC DNA]</scope>
    <source>
        <strain evidence="1 2">CT1112</strain>
    </source>
</reference>
<dbReference type="InterPro" id="IPR012347">
    <property type="entry name" value="Ferritin-like"/>
</dbReference>
<evidence type="ECO:0000313" key="1">
    <source>
        <dbReference type="EMBL" id="EMS72052.1"/>
    </source>
</evidence>
<evidence type="ECO:0000313" key="2">
    <source>
        <dbReference type="Proteomes" id="UP000014155"/>
    </source>
</evidence>
<sequence>MAYTIVDLLDKFISLEQAGQDMFMGITGRKDVQHKIKTMAKIFANQEKKHIEIYQTLKAKLEKEPETEIDFFIYDKISAAIFQYAGISRVVGTESPKSLLEFCLNFEKDNLALLLSIQDIFSKAETDTNAVNIKLISEIISEEQKHVKNLEAFM</sequence>